<dbReference type="InterPro" id="IPR005164">
    <property type="entry name" value="Allantoicase"/>
</dbReference>
<gene>
    <name evidence="3" type="ORF">BDV26DRAFT_293325</name>
</gene>
<dbReference type="GO" id="GO:0000256">
    <property type="term" value="P:allantoin catabolic process"/>
    <property type="evidence" value="ECO:0007669"/>
    <property type="project" value="InterPro"/>
</dbReference>
<dbReference type="SUPFAM" id="SSF49785">
    <property type="entry name" value="Galactose-binding domain-like"/>
    <property type="match status" value="1"/>
</dbReference>
<organism evidence="3 4">
    <name type="scientific">Aspergillus bertholletiae</name>
    <dbReference type="NCBI Taxonomy" id="1226010"/>
    <lineage>
        <taxon>Eukaryota</taxon>
        <taxon>Fungi</taxon>
        <taxon>Dikarya</taxon>
        <taxon>Ascomycota</taxon>
        <taxon>Pezizomycotina</taxon>
        <taxon>Eurotiomycetes</taxon>
        <taxon>Eurotiomycetidae</taxon>
        <taxon>Eurotiales</taxon>
        <taxon>Aspergillaceae</taxon>
        <taxon>Aspergillus</taxon>
        <taxon>Aspergillus subgen. Circumdati</taxon>
    </lineage>
</organism>
<dbReference type="Gene3D" id="2.60.120.260">
    <property type="entry name" value="Galactose-binding domain-like"/>
    <property type="match status" value="1"/>
</dbReference>
<keyword evidence="4" id="KW-1185">Reference proteome</keyword>
<dbReference type="Proteomes" id="UP000326198">
    <property type="component" value="Unassembled WGS sequence"/>
</dbReference>
<name>A0A5N7B721_9EURO</name>
<proteinExistence type="inferred from homology"/>
<dbReference type="Pfam" id="PF03561">
    <property type="entry name" value="Allantoicase"/>
    <property type="match status" value="1"/>
</dbReference>
<protein>
    <submittedName>
        <fullName evidence="3">Galactose-binding domain-like protein</fullName>
    </submittedName>
</protein>
<dbReference type="OrthoDB" id="10266039at2759"/>
<evidence type="ECO:0000256" key="1">
    <source>
        <dbReference type="ARBA" id="ARBA00009242"/>
    </source>
</evidence>
<sequence length="142" mass="15676">MTDKITFIPSEEIDKVFAHTTNLASSGLNSKVLSCSNEWFAEALNLLTPTPPINRPGVFVHTGAWYDGWETRRHNPQPYDWVVIKLGVSSAAILGVEVDTGFFIGNYDEKAELQGIYTSEGSGVSDTEIADPKYTSMMITQK</sequence>
<accession>A0A5N7B721</accession>
<comment type="similarity">
    <text evidence="1">Belongs to the allantoicase family.</text>
</comment>
<feature type="domain" description="Allantoicase" evidence="2">
    <location>
        <begin position="30"/>
        <end position="135"/>
    </location>
</feature>
<dbReference type="InterPro" id="IPR008979">
    <property type="entry name" value="Galactose-bd-like_sf"/>
</dbReference>
<dbReference type="AlphaFoldDB" id="A0A5N7B721"/>
<dbReference type="GO" id="GO:0004037">
    <property type="term" value="F:allantoicase activity"/>
    <property type="evidence" value="ECO:0007669"/>
    <property type="project" value="InterPro"/>
</dbReference>
<evidence type="ECO:0000259" key="2">
    <source>
        <dbReference type="Pfam" id="PF03561"/>
    </source>
</evidence>
<evidence type="ECO:0000313" key="4">
    <source>
        <dbReference type="Proteomes" id="UP000326198"/>
    </source>
</evidence>
<dbReference type="PANTHER" id="PTHR12045:SF3">
    <property type="entry name" value="INACTIVE ALLANTOICASE-RELATED"/>
    <property type="match status" value="1"/>
</dbReference>
<evidence type="ECO:0000313" key="3">
    <source>
        <dbReference type="EMBL" id="KAE8377238.1"/>
    </source>
</evidence>
<dbReference type="InterPro" id="IPR015908">
    <property type="entry name" value="Allantoicase_dom"/>
</dbReference>
<dbReference type="EMBL" id="ML736226">
    <property type="protein sequence ID" value="KAE8377238.1"/>
    <property type="molecule type" value="Genomic_DNA"/>
</dbReference>
<dbReference type="PANTHER" id="PTHR12045">
    <property type="entry name" value="ALLANTOICASE"/>
    <property type="match status" value="1"/>
</dbReference>
<reference evidence="3 4" key="1">
    <citation type="submission" date="2019-04" db="EMBL/GenBank/DDBJ databases">
        <title>Friends and foes A comparative genomics studyof 23 Aspergillus species from section Flavi.</title>
        <authorList>
            <consortium name="DOE Joint Genome Institute"/>
            <person name="Kjaerbolling I."/>
            <person name="Vesth T."/>
            <person name="Frisvad J.C."/>
            <person name="Nybo J.L."/>
            <person name="Theobald S."/>
            <person name="Kildgaard S."/>
            <person name="Isbrandt T."/>
            <person name="Kuo A."/>
            <person name="Sato A."/>
            <person name="Lyhne E.K."/>
            <person name="Kogle M.E."/>
            <person name="Wiebenga A."/>
            <person name="Kun R.S."/>
            <person name="Lubbers R.J."/>
            <person name="Makela M.R."/>
            <person name="Barry K."/>
            <person name="Chovatia M."/>
            <person name="Clum A."/>
            <person name="Daum C."/>
            <person name="Haridas S."/>
            <person name="He G."/>
            <person name="LaButti K."/>
            <person name="Lipzen A."/>
            <person name="Mondo S."/>
            <person name="Riley R."/>
            <person name="Salamov A."/>
            <person name="Simmons B.A."/>
            <person name="Magnuson J.K."/>
            <person name="Henrissat B."/>
            <person name="Mortensen U.H."/>
            <person name="Larsen T.O."/>
            <person name="Devries R.P."/>
            <person name="Grigoriev I.V."/>
            <person name="Machida M."/>
            <person name="Baker S.E."/>
            <person name="Andersen M.R."/>
        </authorList>
    </citation>
    <scope>NUCLEOTIDE SEQUENCE [LARGE SCALE GENOMIC DNA]</scope>
    <source>
        <strain evidence="3 4">IBT 29228</strain>
    </source>
</reference>